<evidence type="ECO:0000313" key="3">
    <source>
        <dbReference type="Proteomes" id="UP001460270"/>
    </source>
</evidence>
<name>A0AAW0NPR3_9GOBI</name>
<comment type="caution">
    <text evidence="2">The sequence shown here is derived from an EMBL/GenBank/DDBJ whole genome shotgun (WGS) entry which is preliminary data.</text>
</comment>
<dbReference type="EMBL" id="JBBPFD010000013">
    <property type="protein sequence ID" value="KAK7901990.1"/>
    <property type="molecule type" value="Genomic_DNA"/>
</dbReference>
<sequence>MERPFTNDVEAHQGGARTRDNAEKKRDQCHKSGPELTSEGLWRGAGDAGCGGEVRSGDASLQKTTVPGRGDGCGTRPVGSANEIQEVMAHCNEGRPDSDGNSLSSVSHLQSAEGGESTPVPQQGSALNSHSEFDKTPLSSETVHCPTNEVSTREHAFYREMNGVRGPEGVQEVGAKAFPGIGVKSLVNNVSWIVQGAGRCIWNSSIVLQHVVEQRLYPVSGVWPTHIVSMIRNSKVLSVVKDSYITSLFSDIPMFSYVKDLPLVQHIQLEIMQHLQATRPIKSQECTKNCANVVFTTLQKQRENASDDCKSILKSSLSQDYDQAHEVKLKAMMEPRCSFDGAEGQDTTSTVWYKNASIFFQSIITFPDSLKIQWSHTNLEAVLKSIIPSSVFVSQKVVALFWLEAAKRSEPKAVPALVILMEAIVYTVTERCGSLEVFYQLPLVQLKELHVGFAGHSLCLLGPSEETVLGLYTYSQSLTRELCKAVLGLLCPTQSSVSHHPLLCGDLMEMSLKWQALLPDLLLDTGLRVLFRFQRSLADLTYLLQCNTSSQQKSLGEVCLKFYCCVGICFPSKRRLVGQLFVTNTHLGLVQEDIVFPPVRSVSLEQSRLQFHSLTVRRLCDVRGVVVREEDSRGAVTVDVILANVKARGHPEHGTGCAHPSSHAQVWKLTFSCSAEAACLINHLSNV</sequence>
<evidence type="ECO:0000256" key="1">
    <source>
        <dbReference type="SAM" id="MobiDB-lite"/>
    </source>
</evidence>
<evidence type="ECO:0000313" key="2">
    <source>
        <dbReference type="EMBL" id="KAK7901990.1"/>
    </source>
</evidence>
<accession>A0AAW0NPR3</accession>
<feature type="region of interest" description="Disordered" evidence="1">
    <location>
        <begin position="91"/>
        <end position="146"/>
    </location>
</feature>
<dbReference type="AlphaFoldDB" id="A0AAW0NPR3"/>
<gene>
    <name evidence="2" type="ORF">WMY93_018759</name>
</gene>
<feature type="region of interest" description="Disordered" evidence="1">
    <location>
        <begin position="1"/>
        <end position="79"/>
    </location>
</feature>
<feature type="compositionally biased region" description="Polar residues" evidence="1">
    <location>
        <begin position="99"/>
        <end position="110"/>
    </location>
</feature>
<dbReference type="Proteomes" id="UP001460270">
    <property type="component" value="Unassembled WGS sequence"/>
</dbReference>
<feature type="compositionally biased region" description="Polar residues" evidence="1">
    <location>
        <begin position="119"/>
        <end position="130"/>
    </location>
</feature>
<keyword evidence="3" id="KW-1185">Reference proteome</keyword>
<proteinExistence type="predicted"/>
<feature type="compositionally biased region" description="Basic and acidic residues" evidence="1">
    <location>
        <begin position="1"/>
        <end position="33"/>
    </location>
</feature>
<reference evidence="3" key="1">
    <citation type="submission" date="2024-04" db="EMBL/GenBank/DDBJ databases">
        <title>Salinicola lusitanus LLJ914,a marine bacterium isolated from the Okinawa Trough.</title>
        <authorList>
            <person name="Li J."/>
        </authorList>
    </citation>
    <scope>NUCLEOTIDE SEQUENCE [LARGE SCALE GENOMIC DNA]</scope>
</reference>
<protein>
    <submittedName>
        <fullName evidence="2">Uncharacterized protein</fullName>
    </submittedName>
</protein>
<organism evidence="2 3">
    <name type="scientific">Mugilogobius chulae</name>
    <name type="common">yellowstripe goby</name>
    <dbReference type="NCBI Taxonomy" id="88201"/>
    <lineage>
        <taxon>Eukaryota</taxon>
        <taxon>Metazoa</taxon>
        <taxon>Chordata</taxon>
        <taxon>Craniata</taxon>
        <taxon>Vertebrata</taxon>
        <taxon>Euteleostomi</taxon>
        <taxon>Actinopterygii</taxon>
        <taxon>Neopterygii</taxon>
        <taxon>Teleostei</taxon>
        <taxon>Neoteleostei</taxon>
        <taxon>Acanthomorphata</taxon>
        <taxon>Gobiaria</taxon>
        <taxon>Gobiiformes</taxon>
        <taxon>Gobioidei</taxon>
        <taxon>Gobiidae</taxon>
        <taxon>Gobionellinae</taxon>
        <taxon>Mugilogobius</taxon>
    </lineage>
</organism>